<keyword evidence="5" id="KW-0812">Transmembrane</keyword>
<dbReference type="PROSITE" id="PS50072">
    <property type="entry name" value="CSA_PPIASE_2"/>
    <property type="match status" value="1"/>
</dbReference>
<dbReference type="GO" id="GO:0003755">
    <property type="term" value="F:peptidyl-prolyl cis-trans isomerase activity"/>
    <property type="evidence" value="ECO:0007669"/>
    <property type="project" value="UniProtKB-KW"/>
</dbReference>
<dbReference type="Proteomes" id="UP000320216">
    <property type="component" value="Chromosome"/>
</dbReference>
<dbReference type="SUPFAM" id="SSF50891">
    <property type="entry name" value="Cyclophilin-like"/>
    <property type="match status" value="1"/>
</dbReference>
<keyword evidence="5" id="KW-1133">Transmembrane helix</keyword>
<dbReference type="PANTHER" id="PTHR43246">
    <property type="entry name" value="PEPTIDYL-PROLYL CIS-TRANS ISOMERASE CYP38, CHLOROPLASTIC"/>
    <property type="match status" value="1"/>
</dbReference>
<dbReference type="KEGG" id="huw:FPZ11_02750"/>
<dbReference type="CDD" id="cd00317">
    <property type="entry name" value="cyclophilin"/>
    <property type="match status" value="1"/>
</dbReference>
<evidence type="ECO:0000256" key="1">
    <source>
        <dbReference type="ARBA" id="ARBA00013194"/>
    </source>
</evidence>
<protein>
    <recommendedName>
        <fullName evidence="1">peptidylprolyl isomerase</fullName>
        <ecNumber evidence="1">5.2.1.8</ecNumber>
    </recommendedName>
</protein>
<evidence type="ECO:0000313" key="8">
    <source>
        <dbReference type="Proteomes" id="UP000320216"/>
    </source>
</evidence>
<dbReference type="InterPro" id="IPR044665">
    <property type="entry name" value="E_coli_cyclophilin_A-like"/>
</dbReference>
<dbReference type="InterPro" id="IPR002130">
    <property type="entry name" value="Cyclophilin-type_PPIase_dom"/>
</dbReference>
<gene>
    <name evidence="7" type="ORF">FPZ11_02750</name>
</gene>
<feature type="domain" description="PPIase cyclophilin-type" evidence="6">
    <location>
        <begin position="119"/>
        <end position="271"/>
    </location>
</feature>
<evidence type="ECO:0000259" key="6">
    <source>
        <dbReference type="PROSITE" id="PS50072"/>
    </source>
</evidence>
<dbReference type="AlphaFoldDB" id="A0A5B8M825"/>
<evidence type="ECO:0000256" key="2">
    <source>
        <dbReference type="ARBA" id="ARBA00023110"/>
    </source>
</evidence>
<keyword evidence="2" id="KW-0697">Rotamase</keyword>
<evidence type="ECO:0000313" key="7">
    <source>
        <dbReference type="EMBL" id="QDZ16647.1"/>
    </source>
</evidence>
<sequence>MPVSAKKQNDRDARQARERLRAYRARQAVHEHTKKRRVRDNLIAGGVVVVVLVLATVFQITYFSSGPGKPVASPKATATSTPTPTPTPAATGKNTGDVPSKSLAENRTWTGTLDINGIDLGVSLDGAKAPQAVSSMVSLTQKKFFDNTKCHRLTTGATFKVLQCGDPTATGSGGPGYSFGPVENAPSDGKYTEGMIAMARQTDNAYSNGSQFFIVYGDSTIPNDSAGGYTVIGKITSGLDQLKTDVTDKGVKGGGSDGTPAVTPTIKSFTLK</sequence>
<feature type="transmembrane region" description="Helical" evidence="5">
    <location>
        <begin position="42"/>
        <end position="63"/>
    </location>
</feature>
<keyword evidence="8" id="KW-1185">Reference proteome</keyword>
<accession>A0A5B8M825</accession>
<evidence type="ECO:0000256" key="4">
    <source>
        <dbReference type="SAM" id="MobiDB-lite"/>
    </source>
</evidence>
<keyword evidence="5" id="KW-0472">Membrane</keyword>
<dbReference type="OrthoDB" id="5507614at2"/>
<dbReference type="Gene3D" id="2.40.100.10">
    <property type="entry name" value="Cyclophilin-like"/>
    <property type="match status" value="1"/>
</dbReference>
<name>A0A5B8M825_9MICO</name>
<dbReference type="EMBL" id="CP042305">
    <property type="protein sequence ID" value="QDZ16647.1"/>
    <property type="molecule type" value="Genomic_DNA"/>
</dbReference>
<dbReference type="InterPro" id="IPR029000">
    <property type="entry name" value="Cyclophilin-like_dom_sf"/>
</dbReference>
<reference evidence="7 8" key="1">
    <citation type="submission" date="2019-07" db="EMBL/GenBank/DDBJ databases">
        <title>Full genome sequence of Humibacter sp. WJ7-1.</title>
        <authorList>
            <person name="Im W.-T."/>
        </authorList>
    </citation>
    <scope>NUCLEOTIDE SEQUENCE [LARGE SCALE GENOMIC DNA]</scope>
    <source>
        <strain evidence="7 8">WJ7-1</strain>
    </source>
</reference>
<feature type="region of interest" description="Disordered" evidence="4">
    <location>
        <begin position="67"/>
        <end position="102"/>
    </location>
</feature>
<dbReference type="Pfam" id="PF00160">
    <property type="entry name" value="Pro_isomerase"/>
    <property type="match status" value="1"/>
</dbReference>
<evidence type="ECO:0000256" key="5">
    <source>
        <dbReference type="SAM" id="Phobius"/>
    </source>
</evidence>
<proteinExistence type="predicted"/>
<evidence type="ECO:0000256" key="3">
    <source>
        <dbReference type="ARBA" id="ARBA00023235"/>
    </source>
</evidence>
<feature type="compositionally biased region" description="Low complexity" evidence="4">
    <location>
        <begin position="72"/>
        <end position="82"/>
    </location>
</feature>
<organism evidence="7 8">
    <name type="scientific">Humibacter ginsenosidimutans</name>
    <dbReference type="NCBI Taxonomy" id="2599293"/>
    <lineage>
        <taxon>Bacteria</taxon>
        <taxon>Bacillati</taxon>
        <taxon>Actinomycetota</taxon>
        <taxon>Actinomycetes</taxon>
        <taxon>Micrococcales</taxon>
        <taxon>Microbacteriaceae</taxon>
        <taxon>Humibacter</taxon>
    </lineage>
</organism>
<dbReference type="EC" id="5.2.1.8" evidence="1"/>
<keyword evidence="3 7" id="KW-0413">Isomerase</keyword>